<dbReference type="EMBL" id="JALJAT010000001">
    <property type="protein sequence ID" value="KAK4475837.1"/>
    <property type="molecule type" value="Genomic_DNA"/>
</dbReference>
<protein>
    <recommendedName>
        <fullName evidence="6">Methionine aminopeptidase</fullName>
        <ecNumber evidence="6">3.4.11.18</ecNumber>
    </recommendedName>
</protein>
<dbReference type="PANTHER" id="PTHR43330">
    <property type="entry name" value="METHIONINE AMINOPEPTIDASE"/>
    <property type="match status" value="1"/>
</dbReference>
<comment type="cofactor">
    <cofactor evidence="5">
        <name>Co(2+)</name>
        <dbReference type="ChEBI" id="CHEBI:48828"/>
    </cofactor>
    <cofactor evidence="5">
        <name>Zn(2+)</name>
        <dbReference type="ChEBI" id="CHEBI:29105"/>
    </cofactor>
    <cofactor evidence="5">
        <name>Mn(2+)</name>
        <dbReference type="ChEBI" id="CHEBI:29035"/>
    </cofactor>
    <cofactor evidence="5">
        <name>Fe(2+)</name>
        <dbReference type="ChEBI" id="CHEBI:29033"/>
    </cofactor>
    <text evidence="5">Binds 2 divalent metal cations per subunit. Has a high-affinity and a low affinity metal-binding site. The true nature of the physiological cofactor is under debate. The enzyme is active with cobalt, zinc, manganese or divalent iron ions. Most likely, methionine aminopeptidases function as mononuclear Fe(2+)-metalloproteases under physiological conditions, and the catalytically relevant metal-binding site has been assigned to the histidine-containing high-affinity site.</text>
</comment>
<reference evidence="8" key="2">
    <citation type="journal article" date="2023" name="Infect Dis Poverty">
        <title>Chromosome-scale genome of the human blood fluke Schistosoma mekongi and its implications for public health.</title>
        <authorList>
            <person name="Zhou M."/>
            <person name="Xu L."/>
            <person name="Xu D."/>
            <person name="Chen W."/>
            <person name="Khan J."/>
            <person name="Hu Y."/>
            <person name="Huang H."/>
            <person name="Wei H."/>
            <person name="Zhang Y."/>
            <person name="Chusongsang P."/>
            <person name="Tanasarnprasert K."/>
            <person name="Hu X."/>
            <person name="Limpanont Y."/>
            <person name="Lv Z."/>
        </authorList>
    </citation>
    <scope>NUCLEOTIDE SEQUENCE</scope>
    <source>
        <strain evidence="8">LV_2022a</strain>
    </source>
</reference>
<feature type="binding site" evidence="5">
    <location>
        <position position="264"/>
    </location>
    <ligand>
        <name>a divalent metal cation</name>
        <dbReference type="ChEBI" id="CHEBI:60240"/>
        <label>2</label>
        <note>catalytic</note>
    </ligand>
</feature>
<comment type="caution">
    <text evidence="8">The sequence shown here is derived from an EMBL/GenBank/DDBJ whole genome shotgun (WGS) entry which is preliminary data.</text>
</comment>
<feature type="binding site" evidence="5">
    <location>
        <position position="152"/>
    </location>
    <ligand>
        <name>a divalent metal cation</name>
        <dbReference type="ChEBI" id="CHEBI:60240"/>
        <label>2</label>
        <note>catalytic</note>
    </ligand>
</feature>
<feature type="binding site" evidence="5">
    <location>
        <position position="308"/>
    </location>
    <ligand>
        <name>a divalent metal cation</name>
        <dbReference type="ChEBI" id="CHEBI:60240"/>
        <label>1</label>
    </ligand>
</feature>
<evidence type="ECO:0000313" key="8">
    <source>
        <dbReference type="EMBL" id="KAK4475837.1"/>
    </source>
</evidence>
<feature type="domain" description="Peptidase M24" evidence="7">
    <location>
        <begin position="59"/>
        <end position="314"/>
    </location>
</feature>
<dbReference type="InterPro" id="IPR001714">
    <property type="entry name" value="Pept_M24_MAP"/>
</dbReference>
<organism evidence="8 9">
    <name type="scientific">Schistosoma mekongi</name>
    <name type="common">Parasitic worm</name>
    <dbReference type="NCBI Taxonomy" id="38744"/>
    <lineage>
        <taxon>Eukaryota</taxon>
        <taxon>Metazoa</taxon>
        <taxon>Spiralia</taxon>
        <taxon>Lophotrochozoa</taxon>
        <taxon>Platyhelminthes</taxon>
        <taxon>Trematoda</taxon>
        <taxon>Digenea</taxon>
        <taxon>Strigeidida</taxon>
        <taxon>Schistosomatoidea</taxon>
        <taxon>Schistosomatidae</taxon>
        <taxon>Schistosoma</taxon>
    </lineage>
</organism>
<keyword evidence="1 5" id="KW-0031">Aminopeptidase</keyword>
<keyword evidence="4 5" id="KW-0378">Hydrolase</keyword>
<keyword evidence="2 5" id="KW-0645">Protease</keyword>
<dbReference type="AlphaFoldDB" id="A0AAE1ZM59"/>
<evidence type="ECO:0000256" key="1">
    <source>
        <dbReference type="ARBA" id="ARBA00022438"/>
    </source>
</evidence>
<dbReference type="GO" id="GO:0006508">
    <property type="term" value="P:proteolysis"/>
    <property type="evidence" value="ECO:0007669"/>
    <property type="project" value="UniProtKB-KW"/>
</dbReference>
<feature type="binding site" evidence="5">
    <location>
        <position position="308"/>
    </location>
    <ligand>
        <name>a divalent metal cation</name>
        <dbReference type="ChEBI" id="CHEBI:60240"/>
        <label>2</label>
        <note>catalytic</note>
    </ligand>
</feature>
<feature type="binding site" evidence="5">
    <location>
        <position position="141"/>
    </location>
    <ligand>
        <name>a divalent metal cation</name>
        <dbReference type="ChEBI" id="CHEBI:60240"/>
        <label>1</label>
    </ligand>
</feature>
<evidence type="ECO:0000256" key="6">
    <source>
        <dbReference type="RuleBase" id="RU003653"/>
    </source>
</evidence>
<evidence type="ECO:0000259" key="7">
    <source>
        <dbReference type="Pfam" id="PF00557"/>
    </source>
</evidence>
<evidence type="ECO:0000256" key="3">
    <source>
        <dbReference type="ARBA" id="ARBA00022723"/>
    </source>
</evidence>
<comment type="similarity">
    <text evidence="5">Belongs to the peptidase M24A family. Methionine aminopeptidase type 1 subfamily.</text>
</comment>
<dbReference type="InterPro" id="IPR002467">
    <property type="entry name" value="Pept_M24A_MAP1"/>
</dbReference>
<evidence type="ECO:0000256" key="2">
    <source>
        <dbReference type="ARBA" id="ARBA00022670"/>
    </source>
</evidence>
<comment type="function">
    <text evidence="6">Cotranslationally removes the N-terminal methionine from nascent proteins. The N-terminal methionine is often cleaved when the second residue in the primary sequence is small and uncharged (Met-Ala-, Cys, Gly, Pro, Ser, Thr, or Val).</text>
</comment>
<dbReference type="PANTHER" id="PTHR43330:SF8">
    <property type="entry name" value="METHIONINE AMINOPEPTIDASE 1D, MITOCHONDRIAL"/>
    <property type="match status" value="1"/>
</dbReference>
<keyword evidence="9" id="KW-1185">Reference proteome</keyword>
<dbReference type="GO" id="GO:0070006">
    <property type="term" value="F:metalloaminopeptidase activity"/>
    <property type="evidence" value="ECO:0007669"/>
    <property type="project" value="UniProtKB-UniRule"/>
</dbReference>
<dbReference type="NCBIfam" id="TIGR00500">
    <property type="entry name" value="met_pdase_I"/>
    <property type="match status" value="1"/>
</dbReference>
<feature type="binding site" evidence="5">
    <location>
        <position position="152"/>
    </location>
    <ligand>
        <name>a divalent metal cation</name>
        <dbReference type="ChEBI" id="CHEBI:60240"/>
        <label>1</label>
    </ligand>
</feature>
<evidence type="ECO:0000256" key="5">
    <source>
        <dbReference type="HAMAP-Rule" id="MF_03174"/>
    </source>
</evidence>
<reference evidence="8" key="1">
    <citation type="submission" date="2022-04" db="EMBL/GenBank/DDBJ databases">
        <authorList>
            <person name="Xu L."/>
            <person name="Lv Z."/>
        </authorList>
    </citation>
    <scope>NUCLEOTIDE SEQUENCE</scope>
    <source>
        <strain evidence="8">LV_2022a</strain>
    </source>
</reference>
<dbReference type="HAMAP" id="MF_01974">
    <property type="entry name" value="MetAP_1"/>
    <property type="match status" value="1"/>
</dbReference>
<proteinExistence type="inferred from homology"/>
<keyword evidence="3 5" id="KW-0479">Metal-binding</keyword>
<evidence type="ECO:0000313" key="9">
    <source>
        <dbReference type="Proteomes" id="UP001292079"/>
    </source>
</evidence>
<dbReference type="Pfam" id="PF00557">
    <property type="entry name" value="Peptidase_M24"/>
    <property type="match status" value="1"/>
</dbReference>
<name>A0AAE1ZM59_SCHME</name>
<dbReference type="GO" id="GO:0046872">
    <property type="term" value="F:metal ion binding"/>
    <property type="evidence" value="ECO:0007669"/>
    <property type="project" value="UniProtKB-UniRule"/>
</dbReference>
<dbReference type="InterPro" id="IPR000994">
    <property type="entry name" value="Pept_M24"/>
</dbReference>
<feature type="binding site" evidence="5">
    <location>
        <position position="228"/>
    </location>
    <ligand>
        <name>a divalent metal cation</name>
        <dbReference type="ChEBI" id="CHEBI:60240"/>
        <label>2</label>
        <note>catalytic</note>
    </ligand>
</feature>
<gene>
    <name evidence="8" type="ORF">MN116_001088</name>
</gene>
<accession>A0AAE1ZM59</accession>
<feature type="binding site" evidence="5">
    <location>
        <position position="235"/>
    </location>
    <ligand>
        <name>substrate</name>
    </ligand>
</feature>
<dbReference type="PRINTS" id="PR00599">
    <property type="entry name" value="MAPEPTIDASE"/>
</dbReference>
<dbReference type="Gene3D" id="3.90.230.10">
    <property type="entry name" value="Creatinase/methionine aminopeptidase superfamily"/>
    <property type="match status" value="1"/>
</dbReference>
<dbReference type="EC" id="3.4.11.18" evidence="6"/>
<dbReference type="Proteomes" id="UP001292079">
    <property type="component" value="Unassembled WGS sequence"/>
</dbReference>
<sequence>MIRLFMVVFPNLLKAHSRSLHICGRNIPSNIPLPPYITQKTDILPSTVEVLSGRNISECKRAGALIRQIFDALEGFIIPGLSTQDVDDFVFDQCIKKSVYPSPLGYKGFPKSVCTSVNEVVCHGIPKKSQILNLGDIISVDISVYNGHVHGDSCHTFVVGVDSQLDYPDLEIVERIKTAVYLCTVAKKCRDAGISVCGPNALYTSIAEAVTKCADAFQCQVVVGVCGHGIGPFLHGPPEIIHSVHELPSQPLARMLPGHTFTVEPCISLPPSNSGVKFKRNTNFAVPVVLEDGWTVVTRDNSLTAQFEHTISITNEGCIVLT</sequence>
<dbReference type="InterPro" id="IPR036005">
    <property type="entry name" value="Creatinase/aminopeptidase-like"/>
</dbReference>
<dbReference type="GO" id="GO:0004239">
    <property type="term" value="F:initiator methionyl aminopeptidase activity"/>
    <property type="evidence" value="ECO:0007669"/>
    <property type="project" value="UniProtKB-UniRule"/>
</dbReference>
<evidence type="ECO:0000256" key="4">
    <source>
        <dbReference type="ARBA" id="ARBA00022801"/>
    </source>
</evidence>
<dbReference type="SUPFAM" id="SSF55920">
    <property type="entry name" value="Creatinase/aminopeptidase"/>
    <property type="match status" value="1"/>
</dbReference>
<feature type="binding site" evidence="5">
    <location>
        <position position="123"/>
    </location>
    <ligand>
        <name>substrate</name>
    </ligand>
</feature>
<comment type="catalytic activity">
    <reaction evidence="5 6">
        <text>Release of N-terminal amino acids, preferentially methionine, from peptides and arylamides.</text>
        <dbReference type="EC" id="3.4.11.18"/>
    </reaction>
</comment>